<dbReference type="EMBL" id="FP929045">
    <property type="protein sequence ID" value="CBL00031.1"/>
    <property type="molecule type" value="Genomic_DNA"/>
</dbReference>
<keyword evidence="3" id="KW-1185">Reference proteome</keyword>
<dbReference type="Gene3D" id="1.10.260.40">
    <property type="entry name" value="lambda repressor-like DNA-binding domains"/>
    <property type="match status" value="1"/>
</dbReference>
<gene>
    <name evidence="2" type="ORF">FP2_27370</name>
</gene>
<dbReference type="AlphaFoldDB" id="D4K182"/>
<evidence type="ECO:0000313" key="2">
    <source>
        <dbReference type="EMBL" id="CBL00031.1"/>
    </source>
</evidence>
<accession>D4K182</accession>
<organism evidence="2 3">
    <name type="scientific">Faecalibacterium prausnitzii L2-6</name>
    <dbReference type="NCBI Taxonomy" id="718252"/>
    <lineage>
        <taxon>Bacteria</taxon>
        <taxon>Bacillati</taxon>
        <taxon>Bacillota</taxon>
        <taxon>Clostridia</taxon>
        <taxon>Eubacteriales</taxon>
        <taxon>Oscillospiraceae</taxon>
        <taxon>Faecalibacterium</taxon>
    </lineage>
</organism>
<dbReference type="GO" id="GO:0003677">
    <property type="term" value="F:DNA binding"/>
    <property type="evidence" value="ECO:0007669"/>
    <property type="project" value="InterPro"/>
</dbReference>
<sequence>MVVAMYEEQFSKRLTELRTQKGVSARDMSLSIGQNPGYIRAIESGTAFPTMANFFYICEYFNITPQEFFNFGEETSNGMNALVDQLKQFDAEQINALTAFIKTIVKK</sequence>
<dbReference type="PATRIC" id="fig|718252.3.peg.925"/>
<dbReference type="SMART" id="SM00530">
    <property type="entry name" value="HTH_XRE"/>
    <property type="match status" value="1"/>
</dbReference>
<dbReference type="Pfam" id="PF12844">
    <property type="entry name" value="HTH_19"/>
    <property type="match status" value="1"/>
</dbReference>
<dbReference type="KEGG" id="fpr:FP2_27370"/>
<dbReference type="InterPro" id="IPR001387">
    <property type="entry name" value="Cro/C1-type_HTH"/>
</dbReference>
<dbReference type="HOGENOM" id="CLU_066192_17_15_9"/>
<evidence type="ECO:0000259" key="1">
    <source>
        <dbReference type="PROSITE" id="PS50943"/>
    </source>
</evidence>
<name>D4K182_9FIRM</name>
<dbReference type="CDD" id="cd00093">
    <property type="entry name" value="HTH_XRE"/>
    <property type="match status" value="1"/>
</dbReference>
<dbReference type="Proteomes" id="UP000008804">
    <property type="component" value="Chromosome"/>
</dbReference>
<dbReference type="BioCyc" id="FPRA718252:G1375-2350-MONOMER"/>
<dbReference type="PROSITE" id="PS50943">
    <property type="entry name" value="HTH_CROC1"/>
    <property type="match status" value="1"/>
</dbReference>
<dbReference type="eggNOG" id="COG1396">
    <property type="taxonomic scope" value="Bacteria"/>
</dbReference>
<reference evidence="2 3" key="2">
    <citation type="submission" date="2010-03" db="EMBL/GenBank/DDBJ databases">
        <authorList>
            <person name="Pajon A."/>
        </authorList>
    </citation>
    <scope>NUCLEOTIDE SEQUENCE [LARGE SCALE GENOMIC DNA]</scope>
    <source>
        <strain evidence="3">L2-6</strain>
    </source>
</reference>
<protein>
    <submittedName>
        <fullName evidence="2">Helix-turn-helix</fullName>
    </submittedName>
</protein>
<feature type="domain" description="HTH cro/C1-type" evidence="1">
    <location>
        <begin position="14"/>
        <end position="68"/>
    </location>
</feature>
<evidence type="ECO:0000313" key="3">
    <source>
        <dbReference type="Proteomes" id="UP000008804"/>
    </source>
</evidence>
<dbReference type="InterPro" id="IPR010982">
    <property type="entry name" value="Lambda_DNA-bd_dom_sf"/>
</dbReference>
<proteinExistence type="predicted"/>
<dbReference type="SUPFAM" id="SSF47413">
    <property type="entry name" value="lambda repressor-like DNA-binding domains"/>
    <property type="match status" value="1"/>
</dbReference>
<reference evidence="2 3" key="1">
    <citation type="submission" date="2010-03" db="EMBL/GenBank/DDBJ databases">
        <title>The genome sequence of Faecalibacterium prausnitzii L2/6.</title>
        <authorList>
            <consortium name="metaHIT consortium -- http://www.metahit.eu/"/>
            <person name="Pajon A."/>
            <person name="Turner K."/>
            <person name="Parkhill J."/>
            <person name="Duncan S."/>
            <person name="Flint H."/>
        </authorList>
    </citation>
    <scope>NUCLEOTIDE SEQUENCE [LARGE SCALE GENOMIC DNA]</scope>
    <source>
        <strain evidence="3">L2-6</strain>
    </source>
</reference>